<evidence type="ECO:0000313" key="2">
    <source>
        <dbReference type="Proteomes" id="UP000299102"/>
    </source>
</evidence>
<evidence type="ECO:0000313" key="1">
    <source>
        <dbReference type="EMBL" id="GBP44199.1"/>
    </source>
</evidence>
<keyword evidence="2" id="KW-1185">Reference proteome</keyword>
<comment type="caution">
    <text evidence="1">The sequence shown here is derived from an EMBL/GenBank/DDBJ whole genome shotgun (WGS) entry which is preliminary data.</text>
</comment>
<dbReference type="EMBL" id="BGZK01000448">
    <property type="protein sequence ID" value="GBP44199.1"/>
    <property type="molecule type" value="Genomic_DNA"/>
</dbReference>
<dbReference type="Proteomes" id="UP000299102">
    <property type="component" value="Unassembled WGS sequence"/>
</dbReference>
<gene>
    <name evidence="1" type="ORF">EVAR_31643_1</name>
</gene>
<sequence length="166" mass="18409">MSSKRKLTTFTYADKGWNKVFRRLELLGPFECLSPPKYLSLGTLGARAERHSLSVNAVAPINFAPGLYRESVTLNSHRSSLPCELIILRYPISTQEVGKTLMVFLKLRVSTGGDDHMLSVESYACGPLSPPSPYYPLHPHTPASINSLPLPSDILFLLQKRSVTHS</sequence>
<organism evidence="1 2">
    <name type="scientific">Eumeta variegata</name>
    <name type="common">Bagworm moth</name>
    <name type="synonym">Eumeta japonica</name>
    <dbReference type="NCBI Taxonomy" id="151549"/>
    <lineage>
        <taxon>Eukaryota</taxon>
        <taxon>Metazoa</taxon>
        <taxon>Ecdysozoa</taxon>
        <taxon>Arthropoda</taxon>
        <taxon>Hexapoda</taxon>
        <taxon>Insecta</taxon>
        <taxon>Pterygota</taxon>
        <taxon>Neoptera</taxon>
        <taxon>Endopterygota</taxon>
        <taxon>Lepidoptera</taxon>
        <taxon>Glossata</taxon>
        <taxon>Ditrysia</taxon>
        <taxon>Tineoidea</taxon>
        <taxon>Psychidae</taxon>
        <taxon>Oiketicinae</taxon>
        <taxon>Eumeta</taxon>
    </lineage>
</organism>
<accession>A0A4C1W122</accession>
<name>A0A4C1W122_EUMVA</name>
<proteinExistence type="predicted"/>
<protein>
    <submittedName>
        <fullName evidence="1">Uncharacterized protein</fullName>
    </submittedName>
</protein>
<dbReference type="AlphaFoldDB" id="A0A4C1W122"/>
<reference evidence="1 2" key="1">
    <citation type="journal article" date="2019" name="Commun. Biol.">
        <title>The bagworm genome reveals a unique fibroin gene that provides high tensile strength.</title>
        <authorList>
            <person name="Kono N."/>
            <person name="Nakamura H."/>
            <person name="Ohtoshi R."/>
            <person name="Tomita M."/>
            <person name="Numata K."/>
            <person name="Arakawa K."/>
        </authorList>
    </citation>
    <scope>NUCLEOTIDE SEQUENCE [LARGE SCALE GENOMIC DNA]</scope>
</reference>